<dbReference type="AlphaFoldDB" id="A0A226NF41"/>
<dbReference type="SUPFAM" id="SSF81321">
    <property type="entry name" value="Family A G protein-coupled receptor-like"/>
    <property type="match status" value="1"/>
</dbReference>
<sequence>MDLSVAVLYSVVPPAVNPLIYGMRNRALKDAIWKLLLWMFFSHHKDSSSLFRPMAPVQLLPSSCDNPSLQESSNGLSTSISAPNPMVISLPEEGEEPWIPDVGSHEAVAGDVSPAPLPAPKPMVISLLEEGEEPWIPDVGSPEAVAGDVSPVQHPMSQEVVGAKGSANPQGAQAAYLRSTEVSECSPVNDCLFSELEGLCCDLGYRLEELAQKGHHICWALLKLQCLDCSLQEVEGDFGELVKPAVAYPCPQEL</sequence>
<evidence type="ECO:0000313" key="1">
    <source>
        <dbReference type="EMBL" id="OXB66077.1"/>
    </source>
</evidence>
<organism evidence="1 2">
    <name type="scientific">Callipepla squamata</name>
    <name type="common">Scaled quail</name>
    <dbReference type="NCBI Taxonomy" id="9009"/>
    <lineage>
        <taxon>Eukaryota</taxon>
        <taxon>Metazoa</taxon>
        <taxon>Chordata</taxon>
        <taxon>Craniata</taxon>
        <taxon>Vertebrata</taxon>
        <taxon>Euteleostomi</taxon>
        <taxon>Archelosauria</taxon>
        <taxon>Archosauria</taxon>
        <taxon>Dinosauria</taxon>
        <taxon>Saurischia</taxon>
        <taxon>Theropoda</taxon>
        <taxon>Coelurosauria</taxon>
        <taxon>Aves</taxon>
        <taxon>Neognathae</taxon>
        <taxon>Galloanserae</taxon>
        <taxon>Galliformes</taxon>
        <taxon>Odontophoridae</taxon>
        <taxon>Callipepla</taxon>
    </lineage>
</organism>
<comment type="caution">
    <text evidence="1">The sequence shown here is derived from an EMBL/GenBank/DDBJ whole genome shotgun (WGS) entry which is preliminary data.</text>
</comment>
<dbReference type="Gene3D" id="1.10.1220.70">
    <property type="match status" value="1"/>
</dbReference>
<gene>
    <name evidence="1" type="ORF">ASZ78_010982</name>
</gene>
<dbReference type="EMBL" id="MCFN01000072">
    <property type="protein sequence ID" value="OXB66077.1"/>
    <property type="molecule type" value="Genomic_DNA"/>
</dbReference>
<evidence type="ECO:0008006" key="3">
    <source>
        <dbReference type="Google" id="ProtNLM"/>
    </source>
</evidence>
<evidence type="ECO:0000313" key="2">
    <source>
        <dbReference type="Proteomes" id="UP000198323"/>
    </source>
</evidence>
<dbReference type="Proteomes" id="UP000198323">
    <property type="component" value="Unassembled WGS sequence"/>
</dbReference>
<protein>
    <recommendedName>
        <fullName evidence="3">G-protein coupled receptors family 1 profile domain-containing protein</fullName>
    </recommendedName>
</protein>
<accession>A0A226NF41</accession>
<reference evidence="1 2" key="1">
    <citation type="submission" date="2016-07" db="EMBL/GenBank/DDBJ databases">
        <title>Disparate Historic Effective Population Sizes Predicted by Modern Levels of Genome Diversity for the Scaled Quail (Callipepla squamata) and the Northern Bobwhite (Colinus virginianus): Inferences from First and Second Generation Draft Genome Assemblies for Sympatric New World Quail.</title>
        <authorList>
            <person name="Oldeschulte D.L."/>
            <person name="Halley Y.A."/>
            <person name="Bhattarai E.K."/>
            <person name="Brashear W.A."/>
            <person name="Hill J."/>
            <person name="Metz R.P."/>
            <person name="Johnson C.D."/>
            <person name="Rollins D."/>
            <person name="Peterson M.J."/>
            <person name="Bickhart D.M."/>
            <person name="Decker J.E."/>
            <person name="Seabury C.M."/>
        </authorList>
    </citation>
    <scope>NUCLEOTIDE SEQUENCE [LARGE SCALE GENOMIC DNA]</scope>
    <source>
        <strain evidence="1 2">Texas</strain>
        <tissue evidence="1">Leg muscle</tissue>
    </source>
</reference>
<name>A0A226NF41_CALSU</name>
<proteinExistence type="predicted"/>
<dbReference type="OrthoDB" id="10011551at2759"/>
<keyword evidence="2" id="KW-1185">Reference proteome</keyword>
<dbReference type="STRING" id="9009.A0A226NF41"/>